<protein>
    <recommendedName>
        <fullName evidence="4">Response regulatory domain-containing protein</fullName>
    </recommendedName>
</protein>
<organism evidence="5 6">
    <name type="scientific">Thalassotalea insulae</name>
    <dbReference type="NCBI Taxonomy" id="2056778"/>
    <lineage>
        <taxon>Bacteria</taxon>
        <taxon>Pseudomonadati</taxon>
        <taxon>Pseudomonadota</taxon>
        <taxon>Gammaproteobacteria</taxon>
        <taxon>Alteromonadales</taxon>
        <taxon>Colwelliaceae</taxon>
        <taxon>Thalassotalea</taxon>
    </lineage>
</organism>
<accession>A0ABQ6GUV3</accession>
<name>A0ABQ6GUV3_9GAMM</name>
<dbReference type="Proteomes" id="UP001157186">
    <property type="component" value="Unassembled WGS sequence"/>
</dbReference>
<evidence type="ECO:0000256" key="3">
    <source>
        <dbReference type="SAM" id="Coils"/>
    </source>
</evidence>
<dbReference type="RefSeq" id="WP_284245652.1">
    <property type="nucleotide sequence ID" value="NZ_BSST01000001.1"/>
</dbReference>
<feature type="domain" description="Response regulatory" evidence="4">
    <location>
        <begin position="6"/>
        <end position="125"/>
    </location>
</feature>
<keyword evidence="6" id="KW-1185">Reference proteome</keyword>
<keyword evidence="3" id="KW-0175">Coiled coil</keyword>
<dbReference type="PROSITE" id="PS50110">
    <property type="entry name" value="RESPONSE_REGULATORY"/>
    <property type="match status" value="1"/>
</dbReference>
<comment type="caution">
    <text evidence="5">The sequence shown here is derived from an EMBL/GenBank/DDBJ whole genome shotgun (WGS) entry which is preliminary data.</text>
</comment>
<dbReference type="InterPro" id="IPR050595">
    <property type="entry name" value="Bact_response_regulator"/>
</dbReference>
<dbReference type="EMBL" id="BSST01000001">
    <property type="protein sequence ID" value="GLX79721.1"/>
    <property type="molecule type" value="Genomic_DNA"/>
</dbReference>
<dbReference type="SUPFAM" id="SSF52172">
    <property type="entry name" value="CheY-like"/>
    <property type="match status" value="1"/>
</dbReference>
<keyword evidence="1 2" id="KW-0597">Phosphoprotein</keyword>
<gene>
    <name evidence="5" type="ORF">tinsulaeT_30610</name>
</gene>
<dbReference type="InterPro" id="IPR011006">
    <property type="entry name" value="CheY-like_superfamily"/>
</dbReference>
<dbReference type="PANTHER" id="PTHR44591">
    <property type="entry name" value="STRESS RESPONSE REGULATOR PROTEIN 1"/>
    <property type="match status" value="1"/>
</dbReference>
<dbReference type="Pfam" id="PF00072">
    <property type="entry name" value="Response_reg"/>
    <property type="match status" value="1"/>
</dbReference>
<reference evidence="5 6" key="1">
    <citation type="submission" date="2023-03" db="EMBL/GenBank/DDBJ databases">
        <title>Draft genome sequence of Thalassotalea insulae KCTC 62186T.</title>
        <authorList>
            <person name="Sawabe T."/>
        </authorList>
    </citation>
    <scope>NUCLEOTIDE SEQUENCE [LARGE SCALE GENOMIC DNA]</scope>
    <source>
        <strain evidence="5 6">KCTC 62186</strain>
    </source>
</reference>
<dbReference type="InterPro" id="IPR001789">
    <property type="entry name" value="Sig_transdc_resp-reg_receiver"/>
</dbReference>
<evidence type="ECO:0000313" key="6">
    <source>
        <dbReference type="Proteomes" id="UP001157186"/>
    </source>
</evidence>
<evidence type="ECO:0000313" key="5">
    <source>
        <dbReference type="EMBL" id="GLX79721.1"/>
    </source>
</evidence>
<evidence type="ECO:0000259" key="4">
    <source>
        <dbReference type="PROSITE" id="PS50110"/>
    </source>
</evidence>
<feature type="modified residue" description="4-aspartylphosphate" evidence="2">
    <location>
        <position position="56"/>
    </location>
</feature>
<evidence type="ECO:0000256" key="1">
    <source>
        <dbReference type="ARBA" id="ARBA00022553"/>
    </source>
</evidence>
<dbReference type="Gene3D" id="3.40.50.2300">
    <property type="match status" value="1"/>
</dbReference>
<sequence>MESDIQVLAVDDIQLMCHFVYEAVMDLKGFNCITASDYYTSEALLQSNPVDIAILDIKLRDGSGLELAKNIRKGKYNCKNDIPIFIFTGNAYQKEIADCMKYDINSVLVKPCNLSTIQKRVQANRKQLIKVSSPDHYLVMAELEKEEEQRKKAALEMEEQKQALMRINAKSGNSYRANGTSSFVTKESSGHSVFKDRIIKNKKKHAEPQILSWPKGRSTGYFQLDRRLKSIEYNINALYALKGSISNRQAAVAEVEKIRQTLDNIEFIASKLRKSYPTDCLWDVLFRLLKHFKEIPIESLVSRNSSGASPGLDVIALIEDAWENILKETKNRSLNSG</sequence>
<feature type="coiled-coil region" evidence="3">
    <location>
        <begin position="138"/>
        <end position="170"/>
    </location>
</feature>
<proteinExistence type="predicted"/>
<dbReference type="SMART" id="SM00448">
    <property type="entry name" value="REC"/>
    <property type="match status" value="1"/>
</dbReference>
<evidence type="ECO:0000256" key="2">
    <source>
        <dbReference type="PROSITE-ProRule" id="PRU00169"/>
    </source>
</evidence>
<dbReference type="PANTHER" id="PTHR44591:SF3">
    <property type="entry name" value="RESPONSE REGULATORY DOMAIN-CONTAINING PROTEIN"/>
    <property type="match status" value="1"/>
</dbReference>